<reference evidence="1" key="1">
    <citation type="submission" date="2023-04" db="EMBL/GenBank/DDBJ databases">
        <title>Draft Genome sequencing of Naganishia species isolated from polar environments using Oxford Nanopore Technology.</title>
        <authorList>
            <person name="Leo P."/>
            <person name="Venkateswaran K."/>
        </authorList>
    </citation>
    <scope>NUCLEOTIDE SEQUENCE</scope>
    <source>
        <strain evidence="1">MNA-CCFEE 5425</strain>
    </source>
</reference>
<dbReference type="Proteomes" id="UP001243375">
    <property type="component" value="Unassembled WGS sequence"/>
</dbReference>
<evidence type="ECO:0000313" key="1">
    <source>
        <dbReference type="EMBL" id="KAJ9125083.1"/>
    </source>
</evidence>
<keyword evidence="2" id="KW-1185">Reference proteome</keyword>
<protein>
    <submittedName>
        <fullName evidence="1">Uncharacterized protein</fullName>
    </submittedName>
</protein>
<name>A0ACC2XML5_9TREE</name>
<evidence type="ECO:0000313" key="2">
    <source>
        <dbReference type="Proteomes" id="UP001243375"/>
    </source>
</evidence>
<dbReference type="EMBL" id="JASBWU010000001">
    <property type="protein sequence ID" value="KAJ9125083.1"/>
    <property type="molecule type" value="Genomic_DNA"/>
</dbReference>
<gene>
    <name evidence="1" type="ORF">QFC22_000036</name>
</gene>
<sequence length="304" mass="34577">MPFVKVQKNSAYFSRFQVKPRRRREGKTDYYARKRLISQAKNKYNSPKYRLVVRFTNKQIIVQIVYAKMQGDFVLCHASSKELPRYGIAHGLTNWTAAYATGLLCARRALTKLGLADKYEGVTEPDGTMSLTEALGDDEPRPFKAFLDVGLKRTTTGNRIFGAVKGASDGGIYVPHNEKRFPGYDIEAKELDAEVLEKYIHGGHVAEYMESLEEEDEERFKKQFATYLEDGVGSDDIEEIYSNAYAAIRENPDFKPTEKDTAKWTAESKKQRPGKLNREQRASRVQDKIAAYKAGRLGEDEDSE</sequence>
<accession>A0ACC2XML5</accession>
<organism evidence="1 2">
    <name type="scientific">Naganishia vaughanmartiniae</name>
    <dbReference type="NCBI Taxonomy" id="1424756"/>
    <lineage>
        <taxon>Eukaryota</taxon>
        <taxon>Fungi</taxon>
        <taxon>Dikarya</taxon>
        <taxon>Basidiomycota</taxon>
        <taxon>Agaricomycotina</taxon>
        <taxon>Tremellomycetes</taxon>
        <taxon>Filobasidiales</taxon>
        <taxon>Filobasidiaceae</taxon>
        <taxon>Naganishia</taxon>
    </lineage>
</organism>
<comment type="caution">
    <text evidence="1">The sequence shown here is derived from an EMBL/GenBank/DDBJ whole genome shotgun (WGS) entry which is preliminary data.</text>
</comment>
<proteinExistence type="predicted"/>